<dbReference type="InterPro" id="IPR045038">
    <property type="entry name" value="AIG2-like"/>
</dbReference>
<gene>
    <name evidence="8" type="primary">LOC111304042</name>
</gene>
<accession>A0A6P5ZV88</accession>
<organism evidence="7 8">
    <name type="scientific">Durio zibethinus</name>
    <name type="common">Durian</name>
    <dbReference type="NCBI Taxonomy" id="66656"/>
    <lineage>
        <taxon>Eukaryota</taxon>
        <taxon>Viridiplantae</taxon>
        <taxon>Streptophyta</taxon>
        <taxon>Embryophyta</taxon>
        <taxon>Tracheophyta</taxon>
        <taxon>Spermatophyta</taxon>
        <taxon>Magnoliopsida</taxon>
        <taxon>eudicotyledons</taxon>
        <taxon>Gunneridae</taxon>
        <taxon>Pentapetalae</taxon>
        <taxon>rosids</taxon>
        <taxon>malvids</taxon>
        <taxon>Malvales</taxon>
        <taxon>Malvaceae</taxon>
        <taxon>Helicteroideae</taxon>
        <taxon>Durio</taxon>
    </lineage>
</organism>
<dbReference type="RefSeq" id="XP_022756296.1">
    <property type="nucleotide sequence ID" value="XM_022900561.1"/>
</dbReference>
<evidence type="ECO:0000256" key="5">
    <source>
        <dbReference type="ARBA" id="ARBA00030602"/>
    </source>
</evidence>
<dbReference type="InterPro" id="IPR009288">
    <property type="entry name" value="AIG2-like_dom"/>
</dbReference>
<dbReference type="Gene3D" id="3.10.490.10">
    <property type="entry name" value="Gamma-glutamyl cyclotransferase-like"/>
    <property type="match status" value="1"/>
</dbReference>
<keyword evidence="4" id="KW-0012">Acyltransferase</keyword>
<dbReference type="SUPFAM" id="SSF110857">
    <property type="entry name" value="Gamma-glutamyl cyclotransferase-like"/>
    <property type="match status" value="1"/>
</dbReference>
<protein>
    <recommendedName>
        <fullName evidence="5">Putative gamma-glutamylcyclotransferase</fullName>
    </recommendedName>
</protein>
<evidence type="ECO:0000259" key="6">
    <source>
        <dbReference type="Pfam" id="PF06094"/>
    </source>
</evidence>
<dbReference type="AlphaFoldDB" id="A0A6P5ZV88"/>
<evidence type="ECO:0000313" key="8">
    <source>
        <dbReference type="RefSeq" id="XP_022756296.1"/>
    </source>
</evidence>
<dbReference type="InterPro" id="IPR013024">
    <property type="entry name" value="GGCT-like"/>
</dbReference>
<evidence type="ECO:0000256" key="1">
    <source>
        <dbReference type="ARBA" id="ARBA00002782"/>
    </source>
</evidence>
<comment type="similarity">
    <text evidence="2">Belongs to the gamma-glutamylcyclotransferase family.</text>
</comment>
<evidence type="ECO:0000313" key="7">
    <source>
        <dbReference type="Proteomes" id="UP000515121"/>
    </source>
</evidence>
<dbReference type="OrthoDB" id="1044435at2759"/>
<dbReference type="PANTHER" id="PTHR31544">
    <property type="entry name" value="AIG2-LIKE PROTEIN D"/>
    <property type="match status" value="1"/>
</dbReference>
<evidence type="ECO:0000256" key="4">
    <source>
        <dbReference type="ARBA" id="ARBA00023315"/>
    </source>
</evidence>
<proteinExistence type="inferred from homology"/>
<dbReference type="KEGG" id="dzi:111304042"/>
<name>A0A6P5ZV88_DURZI</name>
<dbReference type="GO" id="GO:0016746">
    <property type="term" value="F:acyltransferase activity"/>
    <property type="evidence" value="ECO:0007669"/>
    <property type="project" value="UniProtKB-KW"/>
</dbReference>
<evidence type="ECO:0000256" key="3">
    <source>
        <dbReference type="ARBA" id="ARBA00022679"/>
    </source>
</evidence>
<dbReference type="InterPro" id="IPR036568">
    <property type="entry name" value="GGCT-like_sf"/>
</dbReference>
<dbReference type="Pfam" id="PF06094">
    <property type="entry name" value="GGACT"/>
    <property type="match status" value="1"/>
</dbReference>
<sequence length="167" mass="18902">MSGSAAAVHNVFVYGSLLADDVVRVLLNRIPPSSAALLTGFHRFSIKGRVYPAILPVQNDQVIGKVLLGITDTELHILDEFEDVEYQKTQVEVSLLESSDKLKAHAYVWNNANDPNLFGDWNFEEWARVHKESFIKMTTGFMEELELPEPKPRVTTYESFYQQDAGK</sequence>
<keyword evidence="3" id="KW-0808">Transferase</keyword>
<evidence type="ECO:0000256" key="2">
    <source>
        <dbReference type="ARBA" id="ARBA00008861"/>
    </source>
</evidence>
<dbReference type="CDD" id="cd06661">
    <property type="entry name" value="GGCT_like"/>
    <property type="match status" value="1"/>
</dbReference>
<dbReference type="Proteomes" id="UP000515121">
    <property type="component" value="Unplaced"/>
</dbReference>
<comment type="function">
    <text evidence="1">Putative gamma-glutamylcyclotransferase.</text>
</comment>
<dbReference type="PANTHER" id="PTHR31544:SF2">
    <property type="entry name" value="AIG2-LIKE PROTEIN D"/>
    <property type="match status" value="1"/>
</dbReference>
<dbReference type="GeneID" id="111304042"/>
<dbReference type="Gene3D" id="6.10.250.210">
    <property type="match status" value="1"/>
</dbReference>
<keyword evidence="7" id="KW-1185">Reference proteome</keyword>
<feature type="domain" description="Gamma-glutamylcyclotransferase AIG2-like" evidence="6">
    <location>
        <begin position="11"/>
        <end position="122"/>
    </location>
</feature>
<reference evidence="8" key="1">
    <citation type="submission" date="2025-08" db="UniProtKB">
        <authorList>
            <consortium name="RefSeq"/>
        </authorList>
    </citation>
    <scope>IDENTIFICATION</scope>
    <source>
        <tissue evidence="8">Fruit stalk</tissue>
    </source>
</reference>